<dbReference type="FunFam" id="1.25.10.10:FF:000375">
    <property type="entry name" value="Predicted protein"/>
    <property type="match status" value="1"/>
</dbReference>
<dbReference type="GO" id="GO:0005049">
    <property type="term" value="F:nuclear export signal receptor activity"/>
    <property type="evidence" value="ECO:0007669"/>
    <property type="project" value="InterPro"/>
</dbReference>
<dbReference type="InterPro" id="IPR013598">
    <property type="entry name" value="Exportin-1/Importin-b-like"/>
</dbReference>
<dbReference type="SUPFAM" id="SSF48371">
    <property type="entry name" value="ARM repeat"/>
    <property type="match status" value="1"/>
</dbReference>
<sequence>MDVSSSTASNVAGAILAVLDYSSTPVTRKSAVEFLESIKSGDVRVLANTSLLLVKKEWSSEIRLHAFKMLQHLVRLRWDELTPLECSDLVKVSIELLSEVANACESWPLKSQSASLVAEIVRRYGPDHWQEIFTLLASLSAQGPIQAELTLMTLRWLPEDITVHNEDLEGSRRRLLLRGLAQSLPEILPLLYNLLERHFGAAMNEAGRQHTESAKQHADVVIACLNAIIAYAAWAPVPDLARFGILSGCSFLLSSPDFRLRACEVFKLVCLRKRPNDASTAEFDSAVSNLFQTLTNVSRDFLTRFSASSSVIGENDYDFAECLCESMASLGSTSLQCISSDNGVMAAYLQQMLGFFQHFKFGLHFEALLCWLSLMRYLLPKPSEVSSAGCVDSSSQVDCEKKKTLSLINDDISGALLDVSFQRMLKKEKVPSGMALSLGPLELWSDEYENEGKGNFAQYRSKLLELIKHIASHRPLVSSTKLSERVITLINNLLASPAPLQDVAVMESQSLALDCVVATVFDGSNELAGGSSEAHYALCGNFQGLLQQLLSLKWNEPELIKVHVHYLEAVSPFLKYFPDAVGNVINKLFELLTSLPHVVKDPATSTSRAVRLQICTCFIRIAKAAEKGVLPHMKAIADTMSYMAKEGTLLRGEHNILGEAFLVMASSAGAQQQQEVLSWLLEPLSQQWIQSEWQNNYLSDPTGLVRLCSNTSFMWSIYHTVTFFEKALKRSGYRKSNLNTTSVAIPASHPMDNHLSWMLPPLIKLLRVVHALWSPSVRQTLPPEVRAAMTMTDGERNSLLGEPKTKSSKGASVSADGPLDGTQEGKAEVIRNWLKGIRESGYNVLGLSTTIERTFFTRLDANYVVMALMENFQWMDFRHLRLFIHSFLTPAVKSCPKDMWEPWLRMLLHPLFIHCQQALSSSWTGLLREGRAKVPDSFGVHSGSDMKLEVMEENLLRDLTREIATLFLTMASPSLNTGVPSLEYSSHVGRVNMSTLTDLHAFKSNSIVGFLLTHKSVALPALQICLEVFTWTEAEATNKVCSFCGVVLLLAILTNNVELREFVAKDLFSAVIRGLGVESNAIKSPDLVNLCSEIFINLCDRDPAPRQVLLSLPCLTPSDLHAFEESAAKHPSPNKQKQLMGSLLMLGTGNNLKALAAQKSLISPVSLKDRGYQARQKLEKMKVTQ</sequence>
<dbReference type="Pfam" id="PF08389">
    <property type="entry name" value="Xpo1"/>
    <property type="match status" value="1"/>
</dbReference>
<dbReference type="RefSeq" id="XP_056842056.1">
    <property type="nucleotide sequence ID" value="XM_056986076.1"/>
</dbReference>
<gene>
    <name evidence="5" type="primary">LOC108857778</name>
</gene>
<dbReference type="GO" id="GO:0005737">
    <property type="term" value="C:cytoplasm"/>
    <property type="evidence" value="ECO:0007669"/>
    <property type="project" value="TreeGrafter"/>
</dbReference>
<dbReference type="KEGG" id="rsz:108857778"/>
<dbReference type="GO" id="GO:0006405">
    <property type="term" value="P:RNA export from nucleus"/>
    <property type="evidence" value="ECO:0007669"/>
    <property type="project" value="TreeGrafter"/>
</dbReference>
<dbReference type="InterPro" id="IPR045478">
    <property type="entry name" value="Exportin-5_C"/>
</dbReference>
<accession>A0A9W3BSA4</accession>
<dbReference type="GO" id="GO:0042565">
    <property type="term" value="C:RNA nuclear export complex"/>
    <property type="evidence" value="ECO:0007669"/>
    <property type="project" value="TreeGrafter"/>
</dbReference>
<dbReference type="GeneID" id="108857778"/>
<dbReference type="InterPro" id="IPR045065">
    <property type="entry name" value="XPO1/5"/>
</dbReference>
<name>A0A9W3BSA4_RAPSA</name>
<protein>
    <submittedName>
        <fullName evidence="5">Protein HASTY 1 isoform X1</fullName>
    </submittedName>
</protein>
<feature type="domain" description="Exportin-5 C-terminal" evidence="3">
    <location>
        <begin position="314"/>
        <end position="1159"/>
    </location>
</feature>
<dbReference type="InterPro" id="IPR016024">
    <property type="entry name" value="ARM-type_fold"/>
</dbReference>
<dbReference type="InterPro" id="IPR011989">
    <property type="entry name" value="ARM-like"/>
</dbReference>
<reference evidence="4" key="1">
    <citation type="journal article" date="2019" name="Database">
        <title>The radish genome database (RadishGD): an integrated information resource for radish genomics.</title>
        <authorList>
            <person name="Yu H.J."/>
            <person name="Baek S."/>
            <person name="Lee Y.J."/>
            <person name="Cho A."/>
            <person name="Mun J.H."/>
        </authorList>
    </citation>
    <scope>NUCLEOTIDE SEQUENCE [LARGE SCALE GENOMIC DNA]</scope>
    <source>
        <strain evidence="4">cv. WK10039</strain>
    </source>
</reference>
<dbReference type="GO" id="GO:0006611">
    <property type="term" value="P:protein export from nucleus"/>
    <property type="evidence" value="ECO:0007669"/>
    <property type="project" value="InterPro"/>
</dbReference>
<dbReference type="GO" id="GO:0005634">
    <property type="term" value="C:nucleus"/>
    <property type="evidence" value="ECO:0007669"/>
    <property type="project" value="TreeGrafter"/>
</dbReference>
<feature type="region of interest" description="Disordered" evidence="1">
    <location>
        <begin position="792"/>
        <end position="823"/>
    </location>
</feature>
<evidence type="ECO:0000259" key="3">
    <source>
        <dbReference type="Pfam" id="PF19273"/>
    </source>
</evidence>
<organism evidence="4 5">
    <name type="scientific">Raphanus sativus</name>
    <name type="common">Radish</name>
    <name type="synonym">Raphanus raphanistrum var. sativus</name>
    <dbReference type="NCBI Taxonomy" id="3726"/>
    <lineage>
        <taxon>Eukaryota</taxon>
        <taxon>Viridiplantae</taxon>
        <taxon>Streptophyta</taxon>
        <taxon>Embryophyta</taxon>
        <taxon>Tracheophyta</taxon>
        <taxon>Spermatophyta</taxon>
        <taxon>Magnoliopsida</taxon>
        <taxon>eudicotyledons</taxon>
        <taxon>Gunneridae</taxon>
        <taxon>Pentapetalae</taxon>
        <taxon>rosids</taxon>
        <taxon>malvids</taxon>
        <taxon>Brassicales</taxon>
        <taxon>Brassicaceae</taxon>
        <taxon>Brassiceae</taxon>
        <taxon>Raphanus</taxon>
    </lineage>
</organism>
<dbReference type="GO" id="GO:0003723">
    <property type="term" value="F:RNA binding"/>
    <property type="evidence" value="ECO:0007669"/>
    <property type="project" value="TreeGrafter"/>
</dbReference>
<dbReference type="Pfam" id="PF19273">
    <property type="entry name" value="Exportin-5"/>
    <property type="match status" value="1"/>
</dbReference>
<dbReference type="AlphaFoldDB" id="A0A9W3BSA4"/>
<evidence type="ECO:0000313" key="4">
    <source>
        <dbReference type="Proteomes" id="UP000504610"/>
    </source>
</evidence>
<evidence type="ECO:0000259" key="2">
    <source>
        <dbReference type="Pfam" id="PF08389"/>
    </source>
</evidence>
<keyword evidence="4" id="KW-1185">Reference proteome</keyword>
<dbReference type="Proteomes" id="UP000504610">
    <property type="component" value="Chromosome 5"/>
</dbReference>
<reference evidence="5" key="2">
    <citation type="submission" date="2025-08" db="UniProtKB">
        <authorList>
            <consortium name="RefSeq"/>
        </authorList>
    </citation>
    <scope>IDENTIFICATION</scope>
    <source>
        <tissue evidence="5">Leaf</tissue>
    </source>
</reference>
<dbReference type="Gene3D" id="1.25.10.10">
    <property type="entry name" value="Leucine-rich Repeat Variant"/>
    <property type="match status" value="1"/>
</dbReference>
<evidence type="ECO:0000256" key="1">
    <source>
        <dbReference type="SAM" id="MobiDB-lite"/>
    </source>
</evidence>
<feature type="domain" description="Exportin-1/Importin-beta-like" evidence="2">
    <location>
        <begin position="107"/>
        <end position="265"/>
    </location>
</feature>
<dbReference type="OrthoDB" id="2215036at2759"/>
<dbReference type="PANTHER" id="PTHR11223:SF3">
    <property type="entry name" value="EXPORTIN-5"/>
    <property type="match status" value="1"/>
</dbReference>
<dbReference type="PANTHER" id="PTHR11223">
    <property type="entry name" value="EXPORTIN 1/5"/>
    <property type="match status" value="1"/>
</dbReference>
<proteinExistence type="predicted"/>
<evidence type="ECO:0000313" key="5">
    <source>
        <dbReference type="RefSeq" id="XP_056842056.1"/>
    </source>
</evidence>